<organism evidence="2 3">
    <name type="scientific">Nocardia yunnanensis</name>
    <dbReference type="NCBI Taxonomy" id="2382165"/>
    <lineage>
        <taxon>Bacteria</taxon>
        <taxon>Bacillati</taxon>
        <taxon>Actinomycetota</taxon>
        <taxon>Actinomycetes</taxon>
        <taxon>Mycobacteriales</taxon>
        <taxon>Nocardiaceae</taxon>
        <taxon>Nocardia</taxon>
    </lineage>
</organism>
<keyword evidence="1" id="KW-0812">Transmembrane</keyword>
<sequence>MTAHSPVRTVLNAVIIGLLLIDALITLGFEVLFLPLYAGQAHLPTTTPVLAAGPLADSATAGAIPLPFTALAAAVINVLLVMGMGVTTKRFGVMALPLLVWALGFLVCAGFSPSGYALLLGDWPTMLLLICGLLPAGMYLYFKATVRLATPATVTKTTV</sequence>
<name>A0A386ZM23_9NOCA</name>
<feature type="transmembrane region" description="Helical" evidence="1">
    <location>
        <begin position="123"/>
        <end position="142"/>
    </location>
</feature>
<accession>A0A386ZM23</accession>
<evidence type="ECO:0000313" key="2">
    <source>
        <dbReference type="EMBL" id="AYF78617.1"/>
    </source>
</evidence>
<evidence type="ECO:0000256" key="1">
    <source>
        <dbReference type="SAM" id="Phobius"/>
    </source>
</evidence>
<keyword evidence="1" id="KW-1133">Transmembrane helix</keyword>
<feature type="transmembrane region" description="Helical" evidence="1">
    <location>
        <begin position="93"/>
        <end position="117"/>
    </location>
</feature>
<protein>
    <submittedName>
        <fullName evidence="2">Uncharacterized protein</fullName>
    </submittedName>
</protein>
<dbReference type="Proteomes" id="UP000267164">
    <property type="component" value="Chromosome"/>
</dbReference>
<dbReference type="KEGG" id="nyu:D7D52_01430"/>
<evidence type="ECO:0000313" key="3">
    <source>
        <dbReference type="Proteomes" id="UP000267164"/>
    </source>
</evidence>
<dbReference type="EMBL" id="CP032568">
    <property type="protein sequence ID" value="AYF78617.1"/>
    <property type="molecule type" value="Genomic_DNA"/>
</dbReference>
<keyword evidence="1" id="KW-0472">Membrane</keyword>
<proteinExistence type="predicted"/>
<gene>
    <name evidence="2" type="ORF">D7D52_01430</name>
</gene>
<dbReference type="AlphaFoldDB" id="A0A386ZM23"/>
<dbReference type="OrthoDB" id="3699727at2"/>
<feature type="transmembrane region" description="Helical" evidence="1">
    <location>
        <begin position="12"/>
        <end position="38"/>
    </location>
</feature>
<reference evidence="2 3" key="1">
    <citation type="submission" date="2018-09" db="EMBL/GenBank/DDBJ databases">
        <title>Nocardia yunnanensis sp. nov., an actinomycete isolated from a soil sample.</title>
        <authorList>
            <person name="Zhang J."/>
        </authorList>
    </citation>
    <scope>NUCLEOTIDE SEQUENCE [LARGE SCALE GENOMIC DNA]</scope>
    <source>
        <strain evidence="2 3">CFHS0054</strain>
    </source>
</reference>
<keyword evidence="3" id="KW-1185">Reference proteome</keyword>
<feature type="transmembrane region" description="Helical" evidence="1">
    <location>
        <begin position="58"/>
        <end position="81"/>
    </location>
</feature>